<feature type="region of interest" description="Disordered" evidence="1">
    <location>
        <begin position="145"/>
        <end position="167"/>
    </location>
</feature>
<evidence type="ECO:0000256" key="1">
    <source>
        <dbReference type="SAM" id="MobiDB-lite"/>
    </source>
</evidence>
<dbReference type="Pfam" id="PF13450">
    <property type="entry name" value="NAD_binding_8"/>
    <property type="match status" value="1"/>
</dbReference>
<evidence type="ECO:0000313" key="2">
    <source>
        <dbReference type="EMBL" id="CAB4891881.1"/>
    </source>
</evidence>
<sequence length="469" mass="48542">MPEPEVDDDATVVVGGSWAALVAAERLAAAGEPVHLLLPRRGVGGGFAPRRVDGRALELGLRVLELEHEAAPASEDVPSLEQHDPAGAGHLPYLPLVSRYLADLAGDDLLALPPSATAVGGRLTHDLFLTSDPAGVRDALGAGDRRAAAAEVDPARPPGPLSGPGETRTLQQASLENHGRTVHEALIAPFVDKVAAGGAAAVLAAHRRRVWTPVLWPRSVWEACSDGPIGFRPRRPGATVRGGVGALVPRVLERIAVAGRIGVTTAGPLLELGAAPDGRTRLTFEGGWQVLARRPVLAAPAPELFAAAGVPYAPERVRTVVGWVEVAGEHVLAAPPVVHVVDPTIDALRITTTVDPVGVPAGRRLLCVELRHDLAEGRIADAARDGLVRTGLVREGAPIQLVDGVAARTFALPTRATVDAFAAASRAFADRELDVEVLGGGVALQGDYLNEQVVAGLACAARRAGAVVG</sequence>
<dbReference type="SUPFAM" id="SSF51905">
    <property type="entry name" value="FAD/NAD(P)-binding domain"/>
    <property type="match status" value="1"/>
</dbReference>
<accession>A0A6J7FA75</accession>
<proteinExistence type="predicted"/>
<dbReference type="AlphaFoldDB" id="A0A6J7FA75"/>
<dbReference type="EMBL" id="CAFBMK010000002">
    <property type="protein sequence ID" value="CAB4891881.1"/>
    <property type="molecule type" value="Genomic_DNA"/>
</dbReference>
<protein>
    <submittedName>
        <fullName evidence="2">Unannotated protein</fullName>
    </submittedName>
</protein>
<dbReference type="InterPro" id="IPR036188">
    <property type="entry name" value="FAD/NAD-bd_sf"/>
</dbReference>
<reference evidence="2" key="1">
    <citation type="submission" date="2020-05" db="EMBL/GenBank/DDBJ databases">
        <authorList>
            <person name="Chiriac C."/>
            <person name="Salcher M."/>
            <person name="Ghai R."/>
            <person name="Kavagutti S V."/>
        </authorList>
    </citation>
    <scope>NUCLEOTIDE SEQUENCE</scope>
</reference>
<gene>
    <name evidence="2" type="ORF">UFOPK3564_00045</name>
</gene>
<organism evidence="2">
    <name type="scientific">freshwater metagenome</name>
    <dbReference type="NCBI Taxonomy" id="449393"/>
    <lineage>
        <taxon>unclassified sequences</taxon>
        <taxon>metagenomes</taxon>
        <taxon>ecological metagenomes</taxon>
    </lineage>
</organism>
<name>A0A6J7FA75_9ZZZZ</name>